<dbReference type="EMBL" id="CAJPWZ010002569">
    <property type="protein sequence ID" value="CAG2240647.1"/>
    <property type="molecule type" value="Genomic_DNA"/>
</dbReference>
<dbReference type="PROSITE" id="PS01359">
    <property type="entry name" value="ZF_PHD_1"/>
    <property type="match status" value="1"/>
</dbReference>
<evidence type="ECO:0000259" key="4">
    <source>
        <dbReference type="SMART" id="SM00249"/>
    </source>
</evidence>
<evidence type="ECO:0000256" key="3">
    <source>
        <dbReference type="ARBA" id="ARBA00022833"/>
    </source>
</evidence>
<comment type="caution">
    <text evidence="5">The sequence shown here is derived from an EMBL/GenBank/DDBJ whole genome shotgun (WGS) entry which is preliminary data.</text>
</comment>
<sequence length="189" mass="21687">MSEEMKYPCIKCTECTDDCVIDAIQCTGCEKWVHTKCVPMSDVLLQKWSDANLSFLCENCCFTNEEFDGVKSLKRQNAKQKLIDDAVNKKDRDVILDSIFGNSGLLTADDVICFEAKSDEISKKTMESTNTFNRYFENRLKNNIQQLWETDLPEGHFDKPWTNNNSESLNHVLKRSIAWESKPYSVGCV</sequence>
<name>A0A8S3UAR4_MYTED</name>
<keyword evidence="2" id="KW-0863">Zinc-finger</keyword>
<keyword evidence="3" id="KW-0862">Zinc</keyword>
<protein>
    <recommendedName>
        <fullName evidence="4">Zinc finger PHD-type domain-containing protein</fullName>
    </recommendedName>
</protein>
<dbReference type="SUPFAM" id="SSF57903">
    <property type="entry name" value="FYVE/PHD zinc finger"/>
    <property type="match status" value="1"/>
</dbReference>
<evidence type="ECO:0000256" key="2">
    <source>
        <dbReference type="ARBA" id="ARBA00022771"/>
    </source>
</evidence>
<dbReference type="InterPro" id="IPR013083">
    <property type="entry name" value="Znf_RING/FYVE/PHD"/>
</dbReference>
<evidence type="ECO:0000313" key="5">
    <source>
        <dbReference type="EMBL" id="CAG2240647.1"/>
    </source>
</evidence>
<reference evidence="5" key="1">
    <citation type="submission" date="2021-03" db="EMBL/GenBank/DDBJ databases">
        <authorList>
            <person name="Bekaert M."/>
        </authorList>
    </citation>
    <scope>NUCLEOTIDE SEQUENCE</scope>
</reference>
<organism evidence="5 6">
    <name type="scientific">Mytilus edulis</name>
    <name type="common">Blue mussel</name>
    <dbReference type="NCBI Taxonomy" id="6550"/>
    <lineage>
        <taxon>Eukaryota</taxon>
        <taxon>Metazoa</taxon>
        <taxon>Spiralia</taxon>
        <taxon>Lophotrochozoa</taxon>
        <taxon>Mollusca</taxon>
        <taxon>Bivalvia</taxon>
        <taxon>Autobranchia</taxon>
        <taxon>Pteriomorphia</taxon>
        <taxon>Mytilida</taxon>
        <taxon>Mytiloidea</taxon>
        <taxon>Mytilidae</taxon>
        <taxon>Mytilinae</taxon>
        <taxon>Mytilus</taxon>
    </lineage>
</organism>
<feature type="domain" description="Zinc finger PHD-type" evidence="4">
    <location>
        <begin position="11"/>
        <end position="61"/>
    </location>
</feature>
<keyword evidence="1" id="KW-0479">Metal-binding</keyword>
<proteinExistence type="predicted"/>
<dbReference type="GO" id="GO:0008270">
    <property type="term" value="F:zinc ion binding"/>
    <property type="evidence" value="ECO:0007669"/>
    <property type="project" value="UniProtKB-KW"/>
</dbReference>
<dbReference type="InterPro" id="IPR019786">
    <property type="entry name" value="Zinc_finger_PHD-type_CS"/>
</dbReference>
<dbReference type="Proteomes" id="UP000683360">
    <property type="component" value="Unassembled WGS sequence"/>
</dbReference>
<dbReference type="Gene3D" id="3.30.40.10">
    <property type="entry name" value="Zinc/RING finger domain, C3HC4 (zinc finger)"/>
    <property type="match status" value="1"/>
</dbReference>
<evidence type="ECO:0000256" key="1">
    <source>
        <dbReference type="ARBA" id="ARBA00022723"/>
    </source>
</evidence>
<dbReference type="SMART" id="SM00249">
    <property type="entry name" value="PHD"/>
    <property type="match status" value="1"/>
</dbReference>
<dbReference type="InterPro" id="IPR011011">
    <property type="entry name" value="Znf_FYVE_PHD"/>
</dbReference>
<dbReference type="OrthoDB" id="5791190at2759"/>
<accession>A0A8S3UAR4</accession>
<keyword evidence="6" id="KW-1185">Reference proteome</keyword>
<dbReference type="AlphaFoldDB" id="A0A8S3UAR4"/>
<dbReference type="InterPro" id="IPR001965">
    <property type="entry name" value="Znf_PHD"/>
</dbReference>
<gene>
    <name evidence="5" type="ORF">MEDL_52915</name>
</gene>
<evidence type="ECO:0000313" key="6">
    <source>
        <dbReference type="Proteomes" id="UP000683360"/>
    </source>
</evidence>